<keyword evidence="3 5" id="KW-1133">Transmembrane helix</keyword>
<gene>
    <name evidence="6" type="ORF">HHO37_09850</name>
</gene>
<dbReference type="Gene3D" id="1.10.3080.10">
    <property type="entry name" value="Clc chloride channel"/>
    <property type="match status" value="1"/>
</dbReference>
<feature type="transmembrane region" description="Helical" evidence="5">
    <location>
        <begin position="54"/>
        <end position="71"/>
    </location>
</feature>
<dbReference type="CDD" id="cd03682">
    <property type="entry name" value="ClC_sycA_like"/>
    <property type="match status" value="1"/>
</dbReference>
<evidence type="ECO:0000256" key="3">
    <source>
        <dbReference type="ARBA" id="ARBA00022989"/>
    </source>
</evidence>
<reference evidence="6 7" key="1">
    <citation type="submission" date="2020-04" db="EMBL/GenBank/DDBJ databases">
        <title>MicrobeNet Type strains.</title>
        <authorList>
            <person name="Nicholson A.C."/>
        </authorList>
    </citation>
    <scope>NUCLEOTIDE SEQUENCE [LARGE SCALE GENOMIC DNA]</scope>
    <source>
        <strain evidence="6 7">DSM 22768</strain>
    </source>
</reference>
<feature type="transmembrane region" description="Helical" evidence="5">
    <location>
        <begin position="225"/>
        <end position="246"/>
    </location>
</feature>
<evidence type="ECO:0000313" key="6">
    <source>
        <dbReference type="EMBL" id="NMD49938.1"/>
    </source>
</evidence>
<comment type="subcellular location">
    <subcellularLocation>
        <location evidence="1">Membrane</location>
        <topology evidence="1">Multi-pass membrane protein</topology>
    </subcellularLocation>
</comment>
<dbReference type="EMBL" id="JABASA010000029">
    <property type="protein sequence ID" value="NMD49938.1"/>
    <property type="molecule type" value="Genomic_DNA"/>
</dbReference>
<accession>A0A7X9LEY9</accession>
<organism evidence="6 7">
    <name type="scientific">Streptococcus ratti</name>
    <dbReference type="NCBI Taxonomy" id="1341"/>
    <lineage>
        <taxon>Bacteria</taxon>
        <taxon>Bacillati</taxon>
        <taxon>Bacillota</taxon>
        <taxon>Bacilli</taxon>
        <taxon>Lactobacillales</taxon>
        <taxon>Streptococcaceae</taxon>
        <taxon>Streptococcus</taxon>
    </lineage>
</organism>
<dbReference type="AlphaFoldDB" id="A0A7X9LEY9"/>
<feature type="transmembrane region" description="Helical" evidence="5">
    <location>
        <begin position="349"/>
        <end position="369"/>
    </location>
</feature>
<evidence type="ECO:0000256" key="5">
    <source>
        <dbReference type="SAM" id="Phobius"/>
    </source>
</evidence>
<evidence type="ECO:0000256" key="2">
    <source>
        <dbReference type="ARBA" id="ARBA00022692"/>
    </source>
</evidence>
<feature type="transmembrane region" description="Helical" evidence="5">
    <location>
        <begin position="375"/>
        <end position="393"/>
    </location>
</feature>
<keyword evidence="2 5" id="KW-0812">Transmembrane</keyword>
<name>A0A7X9LEY9_STRRT</name>
<sequence>MTEKKLQEAKELPYSVLLLLALMGILIGGIVGAIDAVFGRVLLYLTAVRTAHPWYFLPFLGLIGLVIVYAYRSIGGKSSKGMGLLFEVGFDEEKTIPKRLVPMAVATTWLTHLFGGSAGREGVAVQLGGAVSHWFSRFFHFSNKSRIFLLTGMAAGFAGLFQTPMAAILFALEVLIVGNLSLSALVPMTVASFTASLTSHSLGLEKFSHVISETLSLTPKLFIELLVLGLFFGLAGNLFAYLLARIKQLQAQLFPNPYLRILVTGIVLSILFLSLHQGRYSGLGTNLIAASFSGQQIYVYDWLLKLILTVLTLSAGFQGGEVTPLFAIGSSLGVFLAGFFNLPAELVAALGYISVFGSATNTYLAPIFIGGEVFGYQNLPAYFIAATFAYVVNRRQSIYALQRIREHSAKQ</sequence>
<evidence type="ECO:0000313" key="7">
    <source>
        <dbReference type="Proteomes" id="UP000532121"/>
    </source>
</evidence>
<dbReference type="InterPro" id="IPR050368">
    <property type="entry name" value="ClC-type_chloride_channel"/>
</dbReference>
<feature type="transmembrane region" description="Helical" evidence="5">
    <location>
        <begin position="147"/>
        <end position="172"/>
    </location>
</feature>
<evidence type="ECO:0000256" key="4">
    <source>
        <dbReference type="ARBA" id="ARBA00023136"/>
    </source>
</evidence>
<dbReference type="InterPro" id="IPR001807">
    <property type="entry name" value="ClC"/>
</dbReference>
<evidence type="ECO:0000256" key="1">
    <source>
        <dbReference type="ARBA" id="ARBA00004141"/>
    </source>
</evidence>
<dbReference type="PANTHER" id="PTHR43427:SF12">
    <property type="entry name" value="CHLORIDE TRANSPORTER"/>
    <property type="match status" value="1"/>
</dbReference>
<feature type="transmembrane region" description="Helical" evidence="5">
    <location>
        <begin position="12"/>
        <end position="34"/>
    </location>
</feature>
<dbReference type="Proteomes" id="UP000532121">
    <property type="component" value="Unassembled WGS sequence"/>
</dbReference>
<dbReference type="PANTHER" id="PTHR43427">
    <property type="entry name" value="CHLORIDE CHANNEL PROTEIN CLC-E"/>
    <property type="match status" value="1"/>
</dbReference>
<dbReference type="GO" id="GO:0015108">
    <property type="term" value="F:chloride transmembrane transporter activity"/>
    <property type="evidence" value="ECO:0007669"/>
    <property type="project" value="InterPro"/>
</dbReference>
<dbReference type="PRINTS" id="PR00762">
    <property type="entry name" value="CLCHANNEL"/>
</dbReference>
<dbReference type="Pfam" id="PF00654">
    <property type="entry name" value="Voltage_CLC"/>
    <property type="match status" value="1"/>
</dbReference>
<feature type="transmembrane region" description="Helical" evidence="5">
    <location>
        <begin position="258"/>
        <end position="276"/>
    </location>
</feature>
<dbReference type="SUPFAM" id="SSF81340">
    <property type="entry name" value="Clc chloride channel"/>
    <property type="match status" value="1"/>
</dbReference>
<comment type="caution">
    <text evidence="6">The sequence shown here is derived from an EMBL/GenBank/DDBJ whole genome shotgun (WGS) entry which is preliminary data.</text>
</comment>
<dbReference type="InterPro" id="IPR014743">
    <property type="entry name" value="Cl-channel_core"/>
</dbReference>
<keyword evidence="4 5" id="KW-0472">Membrane</keyword>
<protein>
    <submittedName>
        <fullName evidence="6">Voltage-gated chloride channel family protein</fullName>
    </submittedName>
</protein>
<dbReference type="GO" id="GO:0016020">
    <property type="term" value="C:membrane"/>
    <property type="evidence" value="ECO:0007669"/>
    <property type="project" value="UniProtKB-SubCell"/>
</dbReference>
<dbReference type="RefSeq" id="WP_193524033.1">
    <property type="nucleotide sequence ID" value="NZ_JABASA010000029.1"/>
</dbReference>
<proteinExistence type="predicted"/>
<feature type="transmembrane region" description="Helical" evidence="5">
    <location>
        <begin position="323"/>
        <end position="342"/>
    </location>
</feature>